<sequence length="89" mass="10238">MESPSISDSDLAVLESIRRHLLEDTDHIVDPFTNAGACNDLLYRWNVSIDDFFKNQHTITDSFNVDEFFEPVECPDHENVSPEVLNTRL</sequence>
<protein>
    <submittedName>
        <fullName evidence="1">Uncharacterized protein</fullName>
    </submittedName>
</protein>
<reference evidence="1" key="2">
    <citation type="submission" date="2022-03" db="EMBL/GenBank/DDBJ databases">
        <title>Draft title - Genomic analysis of global carrot germplasm unveils the trajectory of domestication and the origin of high carotenoid orange carrot.</title>
        <authorList>
            <person name="Iorizzo M."/>
            <person name="Ellison S."/>
            <person name="Senalik D."/>
            <person name="Macko-Podgorni A."/>
            <person name="Grzebelus D."/>
            <person name="Bostan H."/>
            <person name="Rolling W."/>
            <person name="Curaba J."/>
            <person name="Simon P."/>
        </authorList>
    </citation>
    <scope>NUCLEOTIDE SEQUENCE</scope>
    <source>
        <tissue evidence="1">Leaf</tissue>
    </source>
</reference>
<accession>A0AAF0WTJ8</accession>
<evidence type="ECO:0000313" key="1">
    <source>
        <dbReference type="EMBL" id="WOG95532.1"/>
    </source>
</evidence>
<evidence type="ECO:0000313" key="2">
    <source>
        <dbReference type="Proteomes" id="UP000077755"/>
    </source>
</evidence>
<reference evidence="1" key="1">
    <citation type="journal article" date="2016" name="Nat. Genet.">
        <title>A high-quality carrot genome assembly provides new insights into carotenoid accumulation and asterid genome evolution.</title>
        <authorList>
            <person name="Iorizzo M."/>
            <person name="Ellison S."/>
            <person name="Senalik D."/>
            <person name="Zeng P."/>
            <person name="Satapoomin P."/>
            <person name="Huang J."/>
            <person name="Bowman M."/>
            <person name="Iovene M."/>
            <person name="Sanseverino W."/>
            <person name="Cavagnaro P."/>
            <person name="Yildiz M."/>
            <person name="Macko-Podgorni A."/>
            <person name="Moranska E."/>
            <person name="Grzebelus E."/>
            <person name="Grzebelus D."/>
            <person name="Ashrafi H."/>
            <person name="Zheng Z."/>
            <person name="Cheng S."/>
            <person name="Spooner D."/>
            <person name="Van Deynze A."/>
            <person name="Simon P."/>
        </authorList>
    </citation>
    <scope>NUCLEOTIDE SEQUENCE</scope>
    <source>
        <tissue evidence="1">Leaf</tissue>
    </source>
</reference>
<dbReference type="AlphaFoldDB" id="A0AAF0WTJ8"/>
<gene>
    <name evidence="1" type="ORF">DCAR_0414856</name>
</gene>
<keyword evidence="2" id="KW-1185">Reference proteome</keyword>
<name>A0AAF0WTJ8_DAUCS</name>
<dbReference type="Proteomes" id="UP000077755">
    <property type="component" value="Chromosome 4"/>
</dbReference>
<organism evidence="1 2">
    <name type="scientific">Daucus carota subsp. sativus</name>
    <name type="common">Carrot</name>
    <dbReference type="NCBI Taxonomy" id="79200"/>
    <lineage>
        <taxon>Eukaryota</taxon>
        <taxon>Viridiplantae</taxon>
        <taxon>Streptophyta</taxon>
        <taxon>Embryophyta</taxon>
        <taxon>Tracheophyta</taxon>
        <taxon>Spermatophyta</taxon>
        <taxon>Magnoliopsida</taxon>
        <taxon>eudicotyledons</taxon>
        <taxon>Gunneridae</taxon>
        <taxon>Pentapetalae</taxon>
        <taxon>asterids</taxon>
        <taxon>campanulids</taxon>
        <taxon>Apiales</taxon>
        <taxon>Apiaceae</taxon>
        <taxon>Apioideae</taxon>
        <taxon>Scandiceae</taxon>
        <taxon>Daucinae</taxon>
        <taxon>Daucus</taxon>
        <taxon>Daucus sect. Daucus</taxon>
    </lineage>
</organism>
<proteinExistence type="predicted"/>
<dbReference type="EMBL" id="CP093346">
    <property type="protein sequence ID" value="WOG95532.1"/>
    <property type="molecule type" value="Genomic_DNA"/>
</dbReference>